<organism evidence="2 3">
    <name type="scientific">Niveomyces insectorum RCEF 264</name>
    <dbReference type="NCBI Taxonomy" id="1081102"/>
    <lineage>
        <taxon>Eukaryota</taxon>
        <taxon>Fungi</taxon>
        <taxon>Dikarya</taxon>
        <taxon>Ascomycota</taxon>
        <taxon>Pezizomycotina</taxon>
        <taxon>Sordariomycetes</taxon>
        <taxon>Hypocreomycetidae</taxon>
        <taxon>Hypocreales</taxon>
        <taxon>Cordycipitaceae</taxon>
        <taxon>Niveomyces</taxon>
    </lineage>
</organism>
<protein>
    <submittedName>
        <fullName evidence="2">Uncharacterized protein</fullName>
    </submittedName>
</protein>
<keyword evidence="1" id="KW-1133">Transmembrane helix</keyword>
<feature type="transmembrane region" description="Helical" evidence="1">
    <location>
        <begin position="86"/>
        <end position="106"/>
    </location>
</feature>
<feature type="transmembrane region" description="Helical" evidence="1">
    <location>
        <begin position="33"/>
        <end position="58"/>
    </location>
</feature>
<dbReference type="AlphaFoldDB" id="A0A167TFC8"/>
<name>A0A167TFC8_9HYPO</name>
<evidence type="ECO:0000313" key="3">
    <source>
        <dbReference type="Proteomes" id="UP000076874"/>
    </source>
</evidence>
<sequence length="156" mass="18326">MAPHEPSEGRPPHFTLPWPAELMAMFRNTRAPVGVVVTLTLGTTLLYVTLFHIVWSFFSPDSPYRQDPRLFRPVIALHKLVFRRTLQVTILLLALETVGFCLWWTSRKMWPLRVWRYVWRYDNEDNAAATGYYCFPLVSITVGLFWPVLQSIMPKW</sequence>
<keyword evidence="1" id="KW-0472">Membrane</keyword>
<comment type="caution">
    <text evidence="2">The sequence shown here is derived from an EMBL/GenBank/DDBJ whole genome shotgun (WGS) entry which is preliminary data.</text>
</comment>
<dbReference type="Proteomes" id="UP000076874">
    <property type="component" value="Unassembled WGS sequence"/>
</dbReference>
<evidence type="ECO:0000313" key="2">
    <source>
        <dbReference type="EMBL" id="OAA60543.1"/>
    </source>
</evidence>
<keyword evidence="1" id="KW-0812">Transmembrane</keyword>
<keyword evidence="3" id="KW-1185">Reference proteome</keyword>
<feature type="transmembrane region" description="Helical" evidence="1">
    <location>
        <begin position="127"/>
        <end position="149"/>
    </location>
</feature>
<evidence type="ECO:0000256" key="1">
    <source>
        <dbReference type="SAM" id="Phobius"/>
    </source>
</evidence>
<accession>A0A167TFC8</accession>
<dbReference type="EMBL" id="AZHD01000009">
    <property type="protein sequence ID" value="OAA60543.1"/>
    <property type="molecule type" value="Genomic_DNA"/>
</dbReference>
<reference evidence="2 3" key="1">
    <citation type="journal article" date="2016" name="Genome Biol. Evol.">
        <title>Divergent and convergent evolution of fungal pathogenicity.</title>
        <authorList>
            <person name="Shang Y."/>
            <person name="Xiao G."/>
            <person name="Zheng P."/>
            <person name="Cen K."/>
            <person name="Zhan S."/>
            <person name="Wang C."/>
        </authorList>
    </citation>
    <scope>NUCLEOTIDE SEQUENCE [LARGE SCALE GENOMIC DNA]</scope>
    <source>
        <strain evidence="2 3">RCEF 264</strain>
    </source>
</reference>
<gene>
    <name evidence="2" type="ORF">SPI_05667</name>
</gene>
<proteinExistence type="predicted"/>